<name>Q2FP18_METHJ</name>
<dbReference type="PANTHER" id="PTHR33933">
    <property type="entry name" value="NUCLEOTIDYLTRANSFERASE"/>
    <property type="match status" value="1"/>
</dbReference>
<sequence length="117" mass="13685">MYVKNIQEIPLNNSRIKDAIERYLTLIRKKYEDRIEEFILYGSVARSENNEKSDVNLLTIGTDDSCEVEFDIIGLSFDVFMETGIDISPKYRSRKQFDEYCSFSFLQNVIHDGVRIA</sequence>
<dbReference type="AlphaFoldDB" id="Q2FP18"/>
<accession>Q2FP18</accession>
<dbReference type="EMBL" id="CP000254">
    <property type="protein sequence ID" value="ABD41142.1"/>
    <property type="molecule type" value="Genomic_DNA"/>
</dbReference>
<dbReference type="Gene3D" id="3.30.460.10">
    <property type="entry name" value="Beta Polymerase, domain 2"/>
    <property type="match status" value="1"/>
</dbReference>
<dbReference type="STRING" id="323259.Mhun_1405"/>
<proteinExistence type="predicted"/>
<dbReference type="Proteomes" id="UP000001941">
    <property type="component" value="Chromosome"/>
</dbReference>
<organism evidence="1 2">
    <name type="scientific">Methanospirillum hungatei JF-1 (strain ATCC 27890 / DSM 864 / NBRC 100397 / JF-1)</name>
    <dbReference type="NCBI Taxonomy" id="323259"/>
    <lineage>
        <taxon>Archaea</taxon>
        <taxon>Methanobacteriati</taxon>
        <taxon>Methanobacteriota</taxon>
        <taxon>Stenosarchaea group</taxon>
        <taxon>Methanomicrobia</taxon>
        <taxon>Methanomicrobiales</taxon>
        <taxon>Methanospirillaceae</taxon>
        <taxon>Methanospirillum</taxon>
    </lineage>
</organism>
<dbReference type="eggNOG" id="arCOG01201">
    <property type="taxonomic scope" value="Archaea"/>
</dbReference>
<evidence type="ECO:0008006" key="3">
    <source>
        <dbReference type="Google" id="ProtNLM"/>
    </source>
</evidence>
<reference evidence="2" key="1">
    <citation type="journal article" date="2016" name="Stand. Genomic Sci.">
        <title>Complete genome sequence of Methanospirillum hungatei type strain JF1.</title>
        <authorList>
            <person name="Gunsalus R.P."/>
            <person name="Cook L.E."/>
            <person name="Crable B."/>
            <person name="Rohlin L."/>
            <person name="McDonald E."/>
            <person name="Mouttaki H."/>
            <person name="Sieber J.R."/>
            <person name="Poweleit N."/>
            <person name="Zhou H."/>
            <person name="Lapidus A.L."/>
            <person name="Daligault H.E."/>
            <person name="Land M."/>
            <person name="Gilna P."/>
            <person name="Ivanova N."/>
            <person name="Kyrpides N."/>
            <person name="Culley D.E."/>
            <person name="McInerney M.J."/>
        </authorList>
    </citation>
    <scope>NUCLEOTIDE SEQUENCE [LARGE SCALE GENOMIC DNA]</scope>
    <source>
        <strain evidence="2">ATCC 27890 / DSM 864 / NBRC 100397 / JF-1</strain>
    </source>
</reference>
<dbReference type="SUPFAM" id="SSF81301">
    <property type="entry name" value="Nucleotidyltransferase"/>
    <property type="match status" value="1"/>
</dbReference>
<dbReference type="InParanoid" id="Q2FP18"/>
<evidence type="ECO:0000313" key="1">
    <source>
        <dbReference type="EMBL" id="ABD41142.1"/>
    </source>
</evidence>
<gene>
    <name evidence="1" type="ordered locus">Mhun_1405</name>
</gene>
<dbReference type="CDD" id="cd05403">
    <property type="entry name" value="NT_KNTase_like"/>
    <property type="match status" value="1"/>
</dbReference>
<dbReference type="EnsemblBacteria" id="ABD41142">
    <property type="protein sequence ID" value="ABD41142"/>
    <property type="gene ID" value="Mhun_1405"/>
</dbReference>
<dbReference type="InterPro" id="IPR052548">
    <property type="entry name" value="Type_VII_TA_antitoxin"/>
</dbReference>
<dbReference type="PANTHER" id="PTHR33933:SF3">
    <property type="entry name" value="PROTEIN ADENYLYLTRANSFERASE MJ0604-RELATED"/>
    <property type="match status" value="1"/>
</dbReference>
<evidence type="ECO:0000313" key="2">
    <source>
        <dbReference type="Proteomes" id="UP000001941"/>
    </source>
</evidence>
<dbReference type="InterPro" id="IPR043519">
    <property type="entry name" value="NT_sf"/>
</dbReference>
<keyword evidence="2" id="KW-1185">Reference proteome</keyword>
<protein>
    <recommendedName>
        <fullName evidence="3">DNA polymerase, beta-like region</fullName>
    </recommendedName>
</protein>
<dbReference type="KEGG" id="mhu:Mhun_1405"/>
<dbReference type="HOGENOM" id="CLU_130257_3_2_2"/>